<keyword evidence="5 7" id="KW-0418">Kinase</keyword>
<dbReference type="GO" id="GO:0004413">
    <property type="term" value="F:homoserine kinase activity"/>
    <property type="evidence" value="ECO:0007669"/>
    <property type="project" value="UniProtKB-UniRule"/>
</dbReference>
<keyword evidence="1 7" id="KW-0028">Amino-acid biosynthesis</keyword>
<organism evidence="10 11">
    <name type="scientific">Leptospira wolffii</name>
    <dbReference type="NCBI Taxonomy" id="409998"/>
    <lineage>
        <taxon>Bacteria</taxon>
        <taxon>Pseudomonadati</taxon>
        <taxon>Spirochaetota</taxon>
        <taxon>Spirochaetia</taxon>
        <taxon>Leptospirales</taxon>
        <taxon>Leptospiraceae</taxon>
        <taxon>Leptospira</taxon>
    </lineage>
</organism>
<dbReference type="AlphaFoldDB" id="A0A2M9Z9E6"/>
<evidence type="ECO:0000256" key="6">
    <source>
        <dbReference type="ARBA" id="ARBA00022840"/>
    </source>
</evidence>
<feature type="domain" description="GHMP kinase N-terminal" evidence="9">
    <location>
        <begin position="67"/>
        <end position="153"/>
    </location>
</feature>
<dbReference type="RefSeq" id="WP_100759462.1">
    <property type="nucleotide sequence ID" value="NZ_NPDT01000006.1"/>
</dbReference>
<keyword evidence="7" id="KW-0963">Cytoplasm</keyword>
<dbReference type="InterPro" id="IPR006204">
    <property type="entry name" value="GHMP_kinase_N_dom"/>
</dbReference>
<feature type="binding site" evidence="7">
    <location>
        <begin position="94"/>
        <end position="104"/>
    </location>
    <ligand>
        <name>ATP</name>
        <dbReference type="ChEBI" id="CHEBI:30616"/>
    </ligand>
</feature>
<evidence type="ECO:0000256" key="3">
    <source>
        <dbReference type="ARBA" id="ARBA00022697"/>
    </source>
</evidence>
<accession>A0A2M9Z9E6</accession>
<name>A0A2M9Z9E6_9LEPT</name>
<keyword evidence="3 7" id="KW-0791">Threonine biosynthesis</keyword>
<protein>
    <recommendedName>
        <fullName evidence="7 8">Homoserine kinase</fullName>
        <shortName evidence="7">HK</shortName>
        <shortName evidence="7">HSK</shortName>
        <ecNumber evidence="7 8">2.7.1.39</ecNumber>
    </recommendedName>
</protein>
<dbReference type="HAMAP" id="MF_00384">
    <property type="entry name" value="Homoser_kinase"/>
    <property type="match status" value="1"/>
</dbReference>
<dbReference type="InterPro" id="IPR020568">
    <property type="entry name" value="Ribosomal_Su5_D2-typ_SF"/>
</dbReference>
<comment type="caution">
    <text evidence="10">The sequence shown here is derived from an EMBL/GenBank/DDBJ whole genome shotgun (WGS) entry which is preliminary data.</text>
</comment>
<dbReference type="PANTHER" id="PTHR20861:SF1">
    <property type="entry name" value="HOMOSERINE KINASE"/>
    <property type="match status" value="1"/>
</dbReference>
<dbReference type="Pfam" id="PF00288">
    <property type="entry name" value="GHMP_kinases_N"/>
    <property type="match status" value="1"/>
</dbReference>
<dbReference type="Gene3D" id="3.30.70.890">
    <property type="entry name" value="GHMP kinase, C-terminal domain"/>
    <property type="match status" value="1"/>
</dbReference>
<keyword evidence="4 7" id="KW-0547">Nucleotide-binding</keyword>
<dbReference type="InterPro" id="IPR014721">
    <property type="entry name" value="Ribsml_uS5_D2-typ_fold_subgr"/>
</dbReference>
<dbReference type="NCBIfam" id="TIGR00191">
    <property type="entry name" value="thrB"/>
    <property type="match status" value="1"/>
</dbReference>
<keyword evidence="6 7" id="KW-0067">ATP-binding</keyword>
<comment type="function">
    <text evidence="7">Catalyzes the ATP-dependent phosphorylation of L-homoserine to L-homoserine phosphate.</text>
</comment>
<evidence type="ECO:0000313" key="11">
    <source>
        <dbReference type="Proteomes" id="UP000231912"/>
    </source>
</evidence>
<evidence type="ECO:0000256" key="5">
    <source>
        <dbReference type="ARBA" id="ARBA00022777"/>
    </source>
</evidence>
<dbReference type="GO" id="GO:0009088">
    <property type="term" value="P:threonine biosynthetic process"/>
    <property type="evidence" value="ECO:0007669"/>
    <property type="project" value="UniProtKB-UniRule"/>
</dbReference>
<dbReference type="Gene3D" id="3.30.230.10">
    <property type="match status" value="1"/>
</dbReference>
<evidence type="ECO:0000256" key="8">
    <source>
        <dbReference type="NCBIfam" id="TIGR00191"/>
    </source>
</evidence>
<dbReference type="InterPro" id="IPR036554">
    <property type="entry name" value="GHMP_kinase_C_sf"/>
</dbReference>
<evidence type="ECO:0000256" key="1">
    <source>
        <dbReference type="ARBA" id="ARBA00022605"/>
    </source>
</evidence>
<dbReference type="PANTHER" id="PTHR20861">
    <property type="entry name" value="HOMOSERINE/4-DIPHOSPHOCYTIDYL-2-C-METHYL-D-ERYTHRITOL KINASE"/>
    <property type="match status" value="1"/>
</dbReference>
<reference evidence="10 11" key="1">
    <citation type="submission" date="2017-07" db="EMBL/GenBank/DDBJ databases">
        <title>Leptospira spp. isolated from tropical soils.</title>
        <authorList>
            <person name="Thibeaux R."/>
            <person name="Iraola G."/>
            <person name="Ferres I."/>
            <person name="Bierque E."/>
            <person name="Girault D."/>
            <person name="Soupe-Gilbert M.-E."/>
            <person name="Picardeau M."/>
            <person name="Goarant C."/>
        </authorList>
    </citation>
    <scope>NUCLEOTIDE SEQUENCE [LARGE SCALE GENOMIC DNA]</scope>
    <source>
        <strain evidence="10 11">FH2-C-A2</strain>
    </source>
</reference>
<dbReference type="EC" id="2.7.1.39" evidence="7 8"/>
<evidence type="ECO:0000256" key="4">
    <source>
        <dbReference type="ARBA" id="ARBA00022741"/>
    </source>
</evidence>
<dbReference type="GO" id="GO:0005737">
    <property type="term" value="C:cytoplasm"/>
    <property type="evidence" value="ECO:0007669"/>
    <property type="project" value="UniProtKB-SubCell"/>
</dbReference>
<sequence length="320" mass="36541">MKNLKFKFQVKVPGTSANLGSGFDLLGMAFRIYNDFHFEFGNASEFSRKVKGFEEAPFSDRDDLVLESYKKYFSEFLSGNDPIPYRILMDLNLPMKGGLGSSASAVVAGFSAGRFVQEKFFPEIPLPSEAEFLYKLALLEGHPDNTTPAYLGGFVFSYFADEKLYYFKRKFPKTIDCFFFLPNFETETNHSRKILPDKYSVEDTIFNMSRMATWWEFLDSGKPGLLQRALEDRIHTPYRMNSEFPLLPLVEKAKEKLIGISLSGSGPAVVGYARRKDSKRLEKVLQSLCDRFTAEKGIRCRLLRLEPDTVGVRTAFRKIS</sequence>
<evidence type="ECO:0000259" key="9">
    <source>
        <dbReference type="Pfam" id="PF00288"/>
    </source>
</evidence>
<comment type="pathway">
    <text evidence="7">Amino-acid biosynthesis; L-threonine biosynthesis; L-threonine from L-aspartate: step 4/5.</text>
</comment>
<evidence type="ECO:0000256" key="7">
    <source>
        <dbReference type="HAMAP-Rule" id="MF_00384"/>
    </source>
</evidence>
<proteinExistence type="inferred from homology"/>
<dbReference type="UniPathway" id="UPA00050">
    <property type="reaction ID" value="UER00064"/>
</dbReference>
<dbReference type="PRINTS" id="PR00958">
    <property type="entry name" value="HOMSERKINASE"/>
</dbReference>
<dbReference type="PIRSF" id="PIRSF000676">
    <property type="entry name" value="Homoser_kin"/>
    <property type="match status" value="1"/>
</dbReference>
<dbReference type="Proteomes" id="UP000231912">
    <property type="component" value="Unassembled WGS sequence"/>
</dbReference>
<evidence type="ECO:0000313" key="10">
    <source>
        <dbReference type="EMBL" id="PJZ65045.1"/>
    </source>
</evidence>
<comment type="subcellular location">
    <subcellularLocation>
        <location evidence="7">Cytoplasm</location>
    </subcellularLocation>
</comment>
<evidence type="ECO:0000256" key="2">
    <source>
        <dbReference type="ARBA" id="ARBA00022679"/>
    </source>
</evidence>
<keyword evidence="2 7" id="KW-0808">Transferase</keyword>
<dbReference type="SUPFAM" id="SSF54211">
    <property type="entry name" value="Ribosomal protein S5 domain 2-like"/>
    <property type="match status" value="1"/>
</dbReference>
<gene>
    <name evidence="7 10" type="primary">thrB</name>
    <name evidence="10" type="ORF">CH371_14015</name>
</gene>
<dbReference type="GO" id="GO:0005524">
    <property type="term" value="F:ATP binding"/>
    <property type="evidence" value="ECO:0007669"/>
    <property type="project" value="UniProtKB-UniRule"/>
</dbReference>
<dbReference type="SUPFAM" id="SSF55060">
    <property type="entry name" value="GHMP Kinase, C-terminal domain"/>
    <property type="match status" value="1"/>
</dbReference>
<dbReference type="EMBL" id="NPDT01000006">
    <property type="protein sequence ID" value="PJZ65045.1"/>
    <property type="molecule type" value="Genomic_DNA"/>
</dbReference>
<dbReference type="InterPro" id="IPR000870">
    <property type="entry name" value="Homoserine_kinase"/>
</dbReference>
<comment type="similarity">
    <text evidence="7">Belongs to the GHMP kinase family. Homoserine kinase subfamily.</text>
</comment>
<comment type="catalytic activity">
    <reaction evidence="7">
        <text>L-homoserine + ATP = O-phospho-L-homoserine + ADP + H(+)</text>
        <dbReference type="Rhea" id="RHEA:13985"/>
        <dbReference type="ChEBI" id="CHEBI:15378"/>
        <dbReference type="ChEBI" id="CHEBI:30616"/>
        <dbReference type="ChEBI" id="CHEBI:57476"/>
        <dbReference type="ChEBI" id="CHEBI:57590"/>
        <dbReference type="ChEBI" id="CHEBI:456216"/>
        <dbReference type="EC" id="2.7.1.39"/>
    </reaction>
</comment>